<gene>
    <name evidence="5" type="primary">vapC</name>
    <name evidence="7" type="ORF">FHP08_14160</name>
</gene>
<name>A0A5C8NUM6_9BURK</name>
<evidence type="ECO:0000256" key="2">
    <source>
        <dbReference type="ARBA" id="ARBA00022722"/>
    </source>
</evidence>
<comment type="caution">
    <text evidence="7">The sequence shown here is derived from an EMBL/GenBank/DDBJ whole genome shotgun (WGS) entry which is preliminary data.</text>
</comment>
<keyword evidence="1 5" id="KW-1277">Toxin-antitoxin system</keyword>
<keyword evidence="2 5" id="KW-0540">Nuclease</keyword>
<accession>A0A5C8NUM6</accession>
<comment type="similarity">
    <text evidence="5">Belongs to the PINc/VapC protein family.</text>
</comment>
<dbReference type="Proteomes" id="UP000321548">
    <property type="component" value="Unassembled WGS sequence"/>
</dbReference>
<dbReference type="GO" id="GO:0090729">
    <property type="term" value="F:toxin activity"/>
    <property type="evidence" value="ECO:0007669"/>
    <property type="project" value="UniProtKB-KW"/>
</dbReference>
<dbReference type="InterPro" id="IPR002716">
    <property type="entry name" value="PIN_dom"/>
</dbReference>
<evidence type="ECO:0000256" key="3">
    <source>
        <dbReference type="ARBA" id="ARBA00022723"/>
    </source>
</evidence>
<keyword evidence="8" id="KW-1185">Reference proteome</keyword>
<evidence type="ECO:0000313" key="8">
    <source>
        <dbReference type="Proteomes" id="UP000321548"/>
    </source>
</evidence>
<evidence type="ECO:0000313" key="7">
    <source>
        <dbReference type="EMBL" id="TXL64868.1"/>
    </source>
</evidence>
<comment type="cofactor">
    <cofactor evidence="5">
        <name>Mg(2+)</name>
        <dbReference type="ChEBI" id="CHEBI:18420"/>
    </cofactor>
</comment>
<organism evidence="7 8">
    <name type="scientific">Zeimonas arvi</name>
    <dbReference type="NCBI Taxonomy" id="2498847"/>
    <lineage>
        <taxon>Bacteria</taxon>
        <taxon>Pseudomonadati</taxon>
        <taxon>Pseudomonadota</taxon>
        <taxon>Betaproteobacteria</taxon>
        <taxon>Burkholderiales</taxon>
        <taxon>Burkholderiaceae</taxon>
        <taxon>Zeimonas</taxon>
    </lineage>
</organism>
<dbReference type="Gene3D" id="3.40.50.1010">
    <property type="entry name" value="5'-nuclease"/>
    <property type="match status" value="1"/>
</dbReference>
<dbReference type="OrthoDB" id="32625at2"/>
<evidence type="ECO:0000256" key="4">
    <source>
        <dbReference type="ARBA" id="ARBA00022801"/>
    </source>
</evidence>
<evidence type="ECO:0000259" key="6">
    <source>
        <dbReference type="Pfam" id="PF01850"/>
    </source>
</evidence>
<evidence type="ECO:0000256" key="1">
    <source>
        <dbReference type="ARBA" id="ARBA00022649"/>
    </source>
</evidence>
<dbReference type="SUPFAM" id="SSF88723">
    <property type="entry name" value="PIN domain-like"/>
    <property type="match status" value="1"/>
</dbReference>
<dbReference type="HAMAP" id="MF_00265">
    <property type="entry name" value="VapC_Nob1"/>
    <property type="match status" value="1"/>
</dbReference>
<protein>
    <recommendedName>
        <fullName evidence="5">Ribonuclease VapC</fullName>
        <shortName evidence="5">RNase VapC</shortName>
        <ecNumber evidence="5">3.1.-.-</ecNumber>
    </recommendedName>
    <alternativeName>
        <fullName evidence="5">Toxin VapC</fullName>
    </alternativeName>
</protein>
<keyword evidence="3 5" id="KW-0479">Metal-binding</keyword>
<keyword evidence="5" id="KW-0460">Magnesium</keyword>
<dbReference type="EC" id="3.1.-.-" evidence="5"/>
<keyword evidence="4 5" id="KW-0378">Hydrolase</keyword>
<feature type="binding site" evidence="5">
    <location>
        <position position="93"/>
    </location>
    <ligand>
        <name>Mg(2+)</name>
        <dbReference type="ChEBI" id="CHEBI:18420"/>
    </ligand>
</feature>
<dbReference type="GO" id="GO:0016787">
    <property type="term" value="F:hydrolase activity"/>
    <property type="evidence" value="ECO:0007669"/>
    <property type="project" value="UniProtKB-KW"/>
</dbReference>
<dbReference type="AlphaFoldDB" id="A0A5C8NUM6"/>
<feature type="binding site" evidence="5">
    <location>
        <position position="4"/>
    </location>
    <ligand>
        <name>Mg(2+)</name>
        <dbReference type="ChEBI" id="CHEBI:18420"/>
    </ligand>
</feature>
<dbReference type="Pfam" id="PF01850">
    <property type="entry name" value="PIN"/>
    <property type="match status" value="1"/>
</dbReference>
<keyword evidence="5" id="KW-0800">Toxin</keyword>
<dbReference type="InterPro" id="IPR029060">
    <property type="entry name" value="PIN-like_dom_sf"/>
</dbReference>
<dbReference type="RefSeq" id="WP_147705118.1">
    <property type="nucleotide sequence ID" value="NZ_VDUY01000005.1"/>
</dbReference>
<feature type="domain" description="PIN" evidence="6">
    <location>
        <begin position="1"/>
        <end position="114"/>
    </location>
</feature>
<dbReference type="GO" id="GO:0004540">
    <property type="term" value="F:RNA nuclease activity"/>
    <property type="evidence" value="ECO:0007669"/>
    <property type="project" value="InterPro"/>
</dbReference>
<comment type="function">
    <text evidence="5">Toxic component of a toxin-antitoxin (TA) system. An RNase.</text>
</comment>
<dbReference type="EMBL" id="VDUY01000005">
    <property type="protein sequence ID" value="TXL64868.1"/>
    <property type="molecule type" value="Genomic_DNA"/>
</dbReference>
<proteinExistence type="inferred from homology"/>
<dbReference type="GO" id="GO:0000287">
    <property type="term" value="F:magnesium ion binding"/>
    <property type="evidence" value="ECO:0007669"/>
    <property type="project" value="UniProtKB-UniRule"/>
</dbReference>
<reference evidence="7 8" key="1">
    <citation type="submission" date="2019-06" db="EMBL/GenBank/DDBJ databases">
        <title>Quisquiliibacterium sp. nov., isolated from a maize field.</title>
        <authorList>
            <person name="Lin S.-Y."/>
            <person name="Tsai C.-F."/>
            <person name="Young C.-C."/>
        </authorList>
    </citation>
    <scope>NUCLEOTIDE SEQUENCE [LARGE SCALE GENOMIC DNA]</scope>
    <source>
        <strain evidence="7 8">CC-CFT501</strain>
    </source>
</reference>
<evidence type="ECO:0000256" key="5">
    <source>
        <dbReference type="HAMAP-Rule" id="MF_00265"/>
    </source>
</evidence>
<sequence>MIVDTSIIVALAAREASCVWIHRAFEAHPHERLRMSWVNIAEAGMVLERATGGASVELEGALRALGVEALEVDFQILGAAIGARSRFPLNFGDCFAYAHASLRREPLMTLDEDFLSSDLQTVVHPKRWPVAERVSARKPARRKLPR</sequence>
<dbReference type="CDD" id="cd09871">
    <property type="entry name" value="PIN_MtVapC28-VapC30-like"/>
    <property type="match status" value="1"/>
</dbReference>
<dbReference type="InterPro" id="IPR022907">
    <property type="entry name" value="VapC_family"/>
</dbReference>